<dbReference type="RefSeq" id="WP_194694592.1">
    <property type="nucleotide sequence ID" value="NZ_JADKPO010000001.1"/>
</dbReference>
<dbReference type="Pfam" id="PF01674">
    <property type="entry name" value="Lipase_2"/>
    <property type="match status" value="1"/>
</dbReference>
<proteinExistence type="predicted"/>
<dbReference type="Proteomes" id="UP000660668">
    <property type="component" value="Unassembled WGS sequence"/>
</dbReference>
<organism evidence="2 3">
    <name type="scientific">Nocardioides agariphilus</name>
    <dbReference type="NCBI Taxonomy" id="433664"/>
    <lineage>
        <taxon>Bacteria</taxon>
        <taxon>Bacillati</taxon>
        <taxon>Actinomycetota</taxon>
        <taxon>Actinomycetes</taxon>
        <taxon>Propionibacteriales</taxon>
        <taxon>Nocardioidaceae</taxon>
        <taxon>Nocardioides</taxon>
    </lineage>
</organism>
<keyword evidence="1" id="KW-0472">Membrane</keyword>
<dbReference type="InterPro" id="IPR002918">
    <property type="entry name" value="Lipase_EstA/Esterase_EstB"/>
</dbReference>
<evidence type="ECO:0000256" key="1">
    <source>
        <dbReference type="SAM" id="Phobius"/>
    </source>
</evidence>
<dbReference type="AlphaFoldDB" id="A0A930YKW9"/>
<evidence type="ECO:0000313" key="2">
    <source>
        <dbReference type="EMBL" id="MBF4766469.1"/>
    </source>
</evidence>
<reference evidence="2" key="1">
    <citation type="submission" date="2020-11" db="EMBL/GenBank/DDBJ databases">
        <title>Nocardioides cynanchi sp. nov., isolated from soil of rhizosphere of Cynanchum wilfordii.</title>
        <authorList>
            <person name="Lee J.-S."/>
            <person name="Suh M.K."/>
            <person name="Kim J.-S."/>
        </authorList>
    </citation>
    <scope>NUCLEOTIDE SEQUENCE</scope>
    <source>
        <strain evidence="2">KCTC 19276</strain>
    </source>
</reference>
<dbReference type="GO" id="GO:0016787">
    <property type="term" value="F:hydrolase activity"/>
    <property type="evidence" value="ECO:0007669"/>
    <property type="project" value="InterPro"/>
</dbReference>
<protein>
    <submittedName>
        <fullName evidence="2">Lipase</fullName>
    </submittedName>
</protein>
<dbReference type="EMBL" id="JADKPO010000001">
    <property type="protein sequence ID" value="MBF4766469.1"/>
    <property type="molecule type" value="Genomic_DNA"/>
</dbReference>
<dbReference type="PANTHER" id="PTHR37946">
    <property type="entry name" value="SLL1969 PROTEIN"/>
    <property type="match status" value="1"/>
</dbReference>
<keyword evidence="1" id="KW-1133">Transmembrane helix</keyword>
<accession>A0A930YKW9</accession>
<dbReference type="InterPro" id="IPR029058">
    <property type="entry name" value="AB_hydrolase_fold"/>
</dbReference>
<sequence>MLDALAPARRRFLLGVLALALVAVAGLGVAIWRTHDKAVEPVSQETQGPVLLVPGYGGGTAGLEVLAGALRAQGRDVEIVDLPGNNTGDLDRQAGALGKAVILALQRAGARSVDVVGYSAGGVVARLWVRDHGGGGLARRVVTLGSPHHGSDLAGLGSDVAPDSCPRACEQLQPDSDLLRALNAGDETPTGPKWVSIWTTDDRVVVPPSSSNLDGALDFTIQSVCPGHEVSHGQLPQDPVVIAAVIRQLVVADPAVPGPEIC</sequence>
<gene>
    <name evidence="2" type="ORF">ISU10_01655</name>
</gene>
<dbReference type="SUPFAM" id="SSF53474">
    <property type="entry name" value="alpha/beta-Hydrolases"/>
    <property type="match status" value="1"/>
</dbReference>
<keyword evidence="1" id="KW-0812">Transmembrane</keyword>
<dbReference type="PANTHER" id="PTHR37946:SF1">
    <property type="entry name" value="SLL1969 PROTEIN"/>
    <property type="match status" value="1"/>
</dbReference>
<keyword evidence="3" id="KW-1185">Reference proteome</keyword>
<feature type="transmembrane region" description="Helical" evidence="1">
    <location>
        <begin position="12"/>
        <end position="32"/>
    </location>
</feature>
<dbReference type="Gene3D" id="3.40.50.1820">
    <property type="entry name" value="alpha/beta hydrolase"/>
    <property type="match status" value="1"/>
</dbReference>
<dbReference type="GO" id="GO:0016042">
    <property type="term" value="P:lipid catabolic process"/>
    <property type="evidence" value="ECO:0007669"/>
    <property type="project" value="InterPro"/>
</dbReference>
<comment type="caution">
    <text evidence="2">The sequence shown here is derived from an EMBL/GenBank/DDBJ whole genome shotgun (WGS) entry which is preliminary data.</text>
</comment>
<evidence type="ECO:0000313" key="3">
    <source>
        <dbReference type="Proteomes" id="UP000660668"/>
    </source>
</evidence>
<name>A0A930YKW9_9ACTN</name>